<organism evidence="2 3">
    <name type="scientific">Actinacidiphila oryziradicis</name>
    <dbReference type="NCBI Taxonomy" id="2571141"/>
    <lineage>
        <taxon>Bacteria</taxon>
        <taxon>Bacillati</taxon>
        <taxon>Actinomycetota</taxon>
        <taxon>Actinomycetes</taxon>
        <taxon>Kitasatosporales</taxon>
        <taxon>Streptomycetaceae</taxon>
        <taxon>Actinacidiphila</taxon>
    </lineage>
</organism>
<dbReference type="OrthoDB" id="3213425at2"/>
<sequence>MTRETAQASTHPLAYVRRSRGWSYQDIARVIADNARALGVPMAARREKIWRWEHWGVVPERDSQRALARALGVPGEEIDTRPWPQWLPAQDGMPSGLPWTRAGSLSALASLLDHGPRGDHDDPAGRPVAVGPALHEAVADWTAAVARGAALDADADTNSGTDTGTDTGAGEPTVRPHPGVVDEQTLSWLESGLLGLRRLDDRLGGAAVQHRVEADLGLALGLLRHGPYARTLETRLLRTAAGLAQLGGWAATDAGRPYTAQRHFLTGLRLADNAQDLPLAASIWAGLSLQAVLAGRPKDGLAAVDAAGSVAAAATRRTRAMLATRRARAHAGLGDEMACRSALDEAAQLLDAAGTDDDPLWLYWFDDAELAAQTGTALLDLGLAHEGRPELERALKLQNRAYLRDRAIYSARAASARFRTGDPDGGHELGQEALRLAQYCGSPRLTAALNALRPAEDG</sequence>
<dbReference type="Proteomes" id="UP000305778">
    <property type="component" value="Unassembled WGS sequence"/>
</dbReference>
<comment type="caution">
    <text evidence="2">The sequence shown here is derived from an EMBL/GenBank/DDBJ whole genome shotgun (WGS) entry which is preliminary data.</text>
</comment>
<evidence type="ECO:0000313" key="2">
    <source>
        <dbReference type="EMBL" id="TKA06199.1"/>
    </source>
</evidence>
<evidence type="ECO:0000313" key="3">
    <source>
        <dbReference type="Proteomes" id="UP000305778"/>
    </source>
</evidence>
<name>A0A4V5MYZ5_9ACTN</name>
<dbReference type="EMBL" id="SUMC01000042">
    <property type="protein sequence ID" value="TKA06199.1"/>
    <property type="molecule type" value="Genomic_DNA"/>
</dbReference>
<feature type="compositionally biased region" description="Low complexity" evidence="1">
    <location>
        <begin position="153"/>
        <end position="170"/>
    </location>
</feature>
<reference evidence="2 3" key="1">
    <citation type="submission" date="2019-04" db="EMBL/GenBank/DDBJ databases">
        <title>Streptomyces oryziradicis sp. nov., a novel actinomycete isolated from rhizosphere soil of rice (Oryza sativa L.).</title>
        <authorList>
            <person name="Li C."/>
        </authorList>
    </citation>
    <scope>NUCLEOTIDE SEQUENCE [LARGE SCALE GENOMIC DNA]</scope>
    <source>
        <strain evidence="2 3">NEAU-C40</strain>
    </source>
</reference>
<gene>
    <name evidence="2" type="ORF">FCI23_32890</name>
</gene>
<protein>
    <recommendedName>
        <fullName evidence="4">Transcriptional regulator</fullName>
    </recommendedName>
</protein>
<proteinExistence type="predicted"/>
<dbReference type="AlphaFoldDB" id="A0A4V5MYZ5"/>
<feature type="region of interest" description="Disordered" evidence="1">
    <location>
        <begin position="153"/>
        <end position="179"/>
    </location>
</feature>
<keyword evidence="3" id="KW-1185">Reference proteome</keyword>
<evidence type="ECO:0008006" key="4">
    <source>
        <dbReference type="Google" id="ProtNLM"/>
    </source>
</evidence>
<accession>A0A4V5MYZ5</accession>
<evidence type="ECO:0000256" key="1">
    <source>
        <dbReference type="SAM" id="MobiDB-lite"/>
    </source>
</evidence>
<dbReference type="RefSeq" id="WP_136727680.1">
    <property type="nucleotide sequence ID" value="NZ_SUMC01000042.1"/>
</dbReference>